<evidence type="ECO:0000313" key="2">
    <source>
        <dbReference type="EMBL" id="SVA52945.1"/>
    </source>
</evidence>
<proteinExistence type="predicted"/>
<dbReference type="InterPro" id="IPR036291">
    <property type="entry name" value="NAD(P)-bd_dom_sf"/>
</dbReference>
<dbReference type="AlphaFoldDB" id="A0A381WKA4"/>
<dbReference type="CDD" id="cd08946">
    <property type="entry name" value="SDR_e"/>
    <property type="match status" value="1"/>
</dbReference>
<evidence type="ECO:0000259" key="1">
    <source>
        <dbReference type="Pfam" id="PF01370"/>
    </source>
</evidence>
<dbReference type="InterPro" id="IPR001509">
    <property type="entry name" value="Epimerase_deHydtase"/>
</dbReference>
<dbReference type="SUPFAM" id="SSF51735">
    <property type="entry name" value="NAD(P)-binding Rossmann-fold domains"/>
    <property type="match status" value="1"/>
</dbReference>
<protein>
    <recommendedName>
        <fullName evidence="1">NAD-dependent epimerase/dehydratase domain-containing protein</fullName>
    </recommendedName>
</protein>
<reference evidence="2" key="1">
    <citation type="submission" date="2018-05" db="EMBL/GenBank/DDBJ databases">
        <authorList>
            <person name="Lanie J.A."/>
            <person name="Ng W.-L."/>
            <person name="Kazmierczak K.M."/>
            <person name="Andrzejewski T.M."/>
            <person name="Davidsen T.M."/>
            <person name="Wayne K.J."/>
            <person name="Tettelin H."/>
            <person name="Glass J.I."/>
            <person name="Rusch D."/>
            <person name="Podicherti R."/>
            <person name="Tsui H.-C.T."/>
            <person name="Winkler M.E."/>
        </authorList>
    </citation>
    <scope>NUCLEOTIDE SEQUENCE</scope>
</reference>
<gene>
    <name evidence="2" type="ORF">METZ01_LOCUS105799</name>
</gene>
<organism evidence="2">
    <name type="scientific">marine metagenome</name>
    <dbReference type="NCBI Taxonomy" id="408172"/>
    <lineage>
        <taxon>unclassified sequences</taxon>
        <taxon>metagenomes</taxon>
        <taxon>ecological metagenomes</taxon>
    </lineage>
</organism>
<feature type="domain" description="NAD-dependent epimerase/dehydratase" evidence="1">
    <location>
        <begin position="7"/>
        <end position="242"/>
    </location>
</feature>
<dbReference type="EMBL" id="UINC01012077">
    <property type="protein sequence ID" value="SVA52945.1"/>
    <property type="molecule type" value="Genomic_DNA"/>
</dbReference>
<dbReference type="PANTHER" id="PTHR43245:SF23">
    <property type="entry name" value="NAD(P)-BINDING DOMAIN-CONTAINING PROTEIN"/>
    <property type="match status" value="1"/>
</dbReference>
<dbReference type="Pfam" id="PF01370">
    <property type="entry name" value="Epimerase"/>
    <property type="match status" value="1"/>
</dbReference>
<dbReference type="Gene3D" id="3.40.50.720">
    <property type="entry name" value="NAD(P)-binding Rossmann-like Domain"/>
    <property type="match status" value="1"/>
</dbReference>
<name>A0A381WKA4_9ZZZZ</name>
<dbReference type="InterPro" id="IPR050177">
    <property type="entry name" value="Lipid_A_modif_metabolic_enz"/>
</dbReference>
<sequence length="324" mass="37143">MSESKTVLVSGGAGYVGSALVSRLLRDTNWNVKVFDNLMYEGDSLFQFFNFEKFSFVKGDLRKFELSKIVENVDYVVNLAALVGEPICKKYPKEAKETNFEANINLAKICEKQGIERYVMMSTCSNYGLRQNQEMLKEDDELQPISLYSETKVDSEKILLNELSELPGVVLRASTAYGMASRIRFDLLLHQFIFEAWEKKKINIFGANSWRPMVHVDDIARAIILTLTKNEKIKSKDVFNVGSNDQNFKKIELAKIVSERLSVDIMETESHKDPRDYRVSFDKITSELEFHTIHRPQESVEQIVTALENGLISDRILQESVNIK</sequence>
<accession>A0A381WKA4</accession>
<dbReference type="PANTHER" id="PTHR43245">
    <property type="entry name" value="BIFUNCTIONAL POLYMYXIN RESISTANCE PROTEIN ARNA"/>
    <property type="match status" value="1"/>
</dbReference>